<evidence type="ECO:0000313" key="2">
    <source>
        <dbReference type="Proteomes" id="UP000231343"/>
    </source>
</evidence>
<accession>A0A2H0XXQ6</accession>
<comment type="caution">
    <text evidence="1">The sequence shown here is derived from an EMBL/GenBank/DDBJ whole genome shotgun (WGS) entry which is preliminary data.</text>
</comment>
<protein>
    <submittedName>
        <fullName evidence="1">Uncharacterized protein</fullName>
    </submittedName>
</protein>
<evidence type="ECO:0000313" key="1">
    <source>
        <dbReference type="EMBL" id="PIS29641.1"/>
    </source>
</evidence>
<sequence>MQTSDCSVIVNVPETIDLLDPASRKNLDLVGSEIAQKEHLHYEGYVAFTDEPYSLHQAKTTLFFD</sequence>
<proteinExistence type="predicted"/>
<dbReference type="Proteomes" id="UP000231343">
    <property type="component" value="Unassembled WGS sequence"/>
</dbReference>
<organism evidence="1 2">
    <name type="scientific">Candidatus Saganbacteria bacterium CG08_land_8_20_14_0_20_45_16</name>
    <dbReference type="NCBI Taxonomy" id="2014293"/>
    <lineage>
        <taxon>Bacteria</taxon>
        <taxon>Bacillati</taxon>
        <taxon>Saganbacteria</taxon>
    </lineage>
</organism>
<gene>
    <name evidence="1" type="ORF">COT42_04930</name>
</gene>
<reference evidence="1 2" key="1">
    <citation type="submission" date="2017-09" db="EMBL/GenBank/DDBJ databases">
        <title>Depth-based differentiation of microbial function through sediment-hosted aquifers and enrichment of novel symbionts in the deep terrestrial subsurface.</title>
        <authorList>
            <person name="Probst A.J."/>
            <person name="Ladd B."/>
            <person name="Jarett J.K."/>
            <person name="Geller-Mcgrath D.E."/>
            <person name="Sieber C.M."/>
            <person name="Emerson J.B."/>
            <person name="Anantharaman K."/>
            <person name="Thomas B.C."/>
            <person name="Malmstrom R."/>
            <person name="Stieglmeier M."/>
            <person name="Klingl A."/>
            <person name="Woyke T."/>
            <person name="Ryan C.M."/>
            <person name="Banfield J.F."/>
        </authorList>
    </citation>
    <scope>NUCLEOTIDE SEQUENCE [LARGE SCALE GENOMIC DNA]</scope>
    <source>
        <strain evidence="1">CG08_land_8_20_14_0_20_45_16</strain>
    </source>
</reference>
<name>A0A2H0XXQ6_UNCSA</name>
<dbReference type="AlphaFoldDB" id="A0A2H0XXQ6"/>
<dbReference type="EMBL" id="PEYM01000077">
    <property type="protein sequence ID" value="PIS29641.1"/>
    <property type="molecule type" value="Genomic_DNA"/>
</dbReference>